<dbReference type="EMBL" id="QAOK01000020">
    <property type="protein sequence ID" value="PTQ80004.1"/>
    <property type="molecule type" value="Genomic_DNA"/>
</dbReference>
<proteinExistence type="predicted"/>
<organism evidence="1 2">
    <name type="scientific">Nitrosospira multiformis</name>
    <dbReference type="NCBI Taxonomy" id="1231"/>
    <lineage>
        <taxon>Bacteria</taxon>
        <taxon>Pseudomonadati</taxon>
        <taxon>Pseudomonadota</taxon>
        <taxon>Betaproteobacteria</taxon>
        <taxon>Nitrosomonadales</taxon>
        <taxon>Nitrosomonadaceae</taxon>
        <taxon>Nitrosospira</taxon>
    </lineage>
</organism>
<evidence type="ECO:0000313" key="2">
    <source>
        <dbReference type="Proteomes" id="UP000244152"/>
    </source>
</evidence>
<comment type="caution">
    <text evidence="1">The sequence shown here is derived from an EMBL/GenBank/DDBJ whole genome shotgun (WGS) entry which is preliminary data.</text>
</comment>
<dbReference type="Proteomes" id="UP000244152">
    <property type="component" value="Unassembled WGS sequence"/>
</dbReference>
<gene>
    <name evidence="1" type="ORF">C8R21_12043</name>
</gene>
<evidence type="ECO:0000313" key="1">
    <source>
        <dbReference type="EMBL" id="PTQ80004.1"/>
    </source>
</evidence>
<sequence length="81" mass="9004">MTISLQPACPSKGACVPNRVRNRYRDGTVNGLTSRAALLENEAVCQIFYNEFTAKLGLRTELSMLSHHTKLIRQKSALLSL</sequence>
<name>A0A2T5I848_9PROT</name>
<accession>A0A2T5I848</accession>
<protein>
    <submittedName>
        <fullName evidence="1">Uncharacterized protein</fullName>
    </submittedName>
</protein>
<reference evidence="1 2" key="1">
    <citation type="submission" date="2018-04" db="EMBL/GenBank/DDBJ databases">
        <title>Active sludge and wastewater microbial communities from Klosterneuburg, Austria.</title>
        <authorList>
            <person name="Wagner M."/>
        </authorList>
    </citation>
    <scope>NUCLEOTIDE SEQUENCE [LARGE SCALE GENOMIC DNA]</scope>
    <source>
        <strain evidence="1 2">Nl12</strain>
    </source>
</reference>
<dbReference type="AlphaFoldDB" id="A0A2T5I848"/>